<dbReference type="Gene3D" id="3.40.50.12780">
    <property type="entry name" value="N-terminal domain of ligase-like"/>
    <property type="match status" value="1"/>
</dbReference>
<dbReference type="GO" id="GO:0031956">
    <property type="term" value="F:medium-chain fatty acid-CoA ligase activity"/>
    <property type="evidence" value="ECO:0007669"/>
    <property type="project" value="TreeGrafter"/>
</dbReference>
<feature type="domain" description="AMP-dependent synthetase/ligase" evidence="3">
    <location>
        <begin position="107"/>
        <end position="467"/>
    </location>
</feature>
<accession>A0A830HXW1</accession>
<evidence type="ECO:0000256" key="2">
    <source>
        <dbReference type="SAM" id="MobiDB-lite"/>
    </source>
</evidence>
<feature type="region of interest" description="Disordered" evidence="2">
    <location>
        <begin position="1"/>
        <end position="44"/>
    </location>
</feature>
<comment type="caution">
    <text evidence="5">The sequence shown here is derived from an EMBL/GenBank/DDBJ whole genome shotgun (WGS) entry which is preliminary data.</text>
</comment>
<dbReference type="Gene3D" id="3.30.300.30">
    <property type="match status" value="1"/>
</dbReference>
<feature type="compositionally biased region" description="Acidic residues" evidence="2">
    <location>
        <begin position="34"/>
        <end position="43"/>
    </location>
</feature>
<dbReference type="AlphaFoldDB" id="A0A830HXW1"/>
<dbReference type="Pfam" id="PF13193">
    <property type="entry name" value="AMP-binding_C"/>
    <property type="match status" value="1"/>
</dbReference>
<dbReference type="InterPro" id="IPR025110">
    <property type="entry name" value="AMP-bd_C"/>
</dbReference>
<dbReference type="OrthoDB" id="549229at2759"/>
<comment type="similarity">
    <text evidence="1">Belongs to the ATP-dependent AMP-binding enzyme family.</text>
</comment>
<dbReference type="GO" id="GO:0006631">
    <property type="term" value="P:fatty acid metabolic process"/>
    <property type="evidence" value="ECO:0007669"/>
    <property type="project" value="TreeGrafter"/>
</dbReference>
<sequence>MADSAGSRSREVGMVHSDDSDDDHVNGNVNGNSPDDDDAEEDVSVVVTSRSGSEGFVLTTCRKAAALAKATTACMVSDLILKNHKDNVPPSKQLTTTTTSSESSSLRQSLTYAQTIERARQLAQTIETCTNHPPHVALLLENANDVVVAQFAVAMMRCGTLAVNVNYRLAPQELAHILADSEATVVIAHANLAEKLTSALTVSESSVTHVIWACSDDDVFFERRFIPEHIQQLPVRRYDGDDDGGAKVVVNIINSDGGDIKCPFQMFHTSGTTGKPKGVVHTHEAVSVHAIWAATACYTLDETTVWAHVAPMFHAMDAFAVFAVPFVGGQQVCVHGAITGARIVETFHNFAVTETALSAAMLSMACAAMGNDGDRSKLLKSLRCVSAGGAPVPDHVWKDFAGINTTTMRTINDYGMTECCGKILVNNKPVPFLEVRIVDARTFEEKIVGEVGELAVRGVSRVRGGYWRRFDKAAEDGFFAISNDDEEDPFLLTGDLGKQSADGTIAVVGRAKDMILVGGENVYSAEVERVILQDRIVAEVAVVGLDDDVLGEVVVACVAITSSDEIVGAEEKTTTEQRLRALCESELAPYKVPVTFHVCASGSDTCSAMLPRNAMGKINKTLTKAYLYEQSRQMAFDEHQYPASPLDDIDDDTAATEVALAAVTAAVLQVLPGGVHESPQHLDSLDSVRVVRAASLLVEQLRMRGGPWASASLRLSTSDLYEHNTAESLAKYIAEIAMSEMKCGKKKTIQVADEEKIEEEEDFSVLSWWWQIFAWFVVVVMWKGWMKSSTPRGGVLPPNGLEWDATSTPPWRRRWRDARRRTCVIELALDHAPQDAEDLLRLLPIGGAMRVRHVSPHTITTMARPAMPTSWLRLPSAELRVAKAERASERCPSEWMPSVEGGAARAVLSISWPGPPEEAMHELFGGAFWQPCRGDSNISVGGVQARVNTGDVLRAGTARASWMLGGGVHWASIPEDSDLAAAVVAAHLADVVDGGGGAIRVLIHGGGEVTLPPRAAIAPPRGNDAAAVVRLASKLALARSGVDEEGGAGLTTTASVAATLHVHHLMKNCSLRKIGRGMVARIARVTWNGTRIFALEDCGNDDLALGCAERIELGDDLGIQRMKVPPTKLFVCGDVVYVC</sequence>
<dbReference type="InterPro" id="IPR045851">
    <property type="entry name" value="AMP-bd_C_sf"/>
</dbReference>
<evidence type="ECO:0000259" key="4">
    <source>
        <dbReference type="Pfam" id="PF13193"/>
    </source>
</evidence>
<keyword evidence="6" id="KW-1185">Reference proteome</keyword>
<dbReference type="PANTHER" id="PTHR43201:SF8">
    <property type="entry name" value="ACYL-COA SYNTHETASE FAMILY MEMBER 3"/>
    <property type="match status" value="1"/>
</dbReference>
<dbReference type="EMBL" id="BNJQ01000037">
    <property type="protein sequence ID" value="GHP11924.1"/>
    <property type="molecule type" value="Genomic_DNA"/>
</dbReference>
<dbReference type="InterPro" id="IPR000873">
    <property type="entry name" value="AMP-dep_synth/lig_dom"/>
</dbReference>
<dbReference type="Proteomes" id="UP000660262">
    <property type="component" value="Unassembled WGS sequence"/>
</dbReference>
<evidence type="ECO:0000313" key="6">
    <source>
        <dbReference type="Proteomes" id="UP000660262"/>
    </source>
</evidence>
<dbReference type="InterPro" id="IPR042099">
    <property type="entry name" value="ANL_N_sf"/>
</dbReference>
<organism evidence="5 6">
    <name type="scientific">Pycnococcus provasolii</name>
    <dbReference type="NCBI Taxonomy" id="41880"/>
    <lineage>
        <taxon>Eukaryota</taxon>
        <taxon>Viridiplantae</taxon>
        <taxon>Chlorophyta</taxon>
        <taxon>Pseudoscourfieldiophyceae</taxon>
        <taxon>Pseudoscourfieldiales</taxon>
        <taxon>Pycnococcaceae</taxon>
        <taxon>Pycnococcus</taxon>
    </lineage>
</organism>
<feature type="domain" description="AMP-binding enzyme C-terminal" evidence="4">
    <location>
        <begin position="526"/>
        <end position="600"/>
    </location>
</feature>
<evidence type="ECO:0008006" key="7">
    <source>
        <dbReference type="Google" id="ProtNLM"/>
    </source>
</evidence>
<gene>
    <name evidence="5" type="ORF">PPROV_001065100</name>
</gene>
<feature type="compositionally biased region" description="Basic and acidic residues" evidence="2">
    <location>
        <begin position="8"/>
        <end position="18"/>
    </location>
</feature>
<dbReference type="Pfam" id="PF00501">
    <property type="entry name" value="AMP-binding"/>
    <property type="match status" value="1"/>
</dbReference>
<dbReference type="SUPFAM" id="SSF56801">
    <property type="entry name" value="Acetyl-CoA synthetase-like"/>
    <property type="match status" value="1"/>
</dbReference>
<name>A0A830HXW1_9CHLO</name>
<proteinExistence type="inferred from homology"/>
<protein>
    <recommendedName>
        <fullName evidence="7">AMP-dependent synthetase/ligase domain-containing protein</fullName>
    </recommendedName>
</protein>
<evidence type="ECO:0000259" key="3">
    <source>
        <dbReference type="Pfam" id="PF00501"/>
    </source>
</evidence>
<dbReference type="PANTHER" id="PTHR43201">
    <property type="entry name" value="ACYL-COA SYNTHETASE"/>
    <property type="match status" value="1"/>
</dbReference>
<reference evidence="5" key="1">
    <citation type="submission" date="2020-10" db="EMBL/GenBank/DDBJ databases">
        <title>Unveiling of a novel bifunctional photoreceptor, Dualchrome1, isolated from a cosmopolitan green alga.</title>
        <authorList>
            <person name="Suzuki S."/>
            <person name="Kawachi M."/>
        </authorList>
    </citation>
    <scope>NUCLEOTIDE SEQUENCE</scope>
    <source>
        <strain evidence="5">NIES 2893</strain>
    </source>
</reference>
<evidence type="ECO:0000313" key="5">
    <source>
        <dbReference type="EMBL" id="GHP11924.1"/>
    </source>
</evidence>
<evidence type="ECO:0000256" key="1">
    <source>
        <dbReference type="ARBA" id="ARBA00006432"/>
    </source>
</evidence>
<feature type="region of interest" description="Disordered" evidence="2">
    <location>
        <begin position="85"/>
        <end position="107"/>
    </location>
</feature>
<feature type="compositionally biased region" description="Low complexity" evidence="2">
    <location>
        <begin position="94"/>
        <end position="107"/>
    </location>
</feature>